<name>A0ABD2AGF7_VESMC</name>
<dbReference type="AlphaFoldDB" id="A0ABD2AGF7"/>
<evidence type="ECO:0000313" key="1">
    <source>
        <dbReference type="EMBL" id="KAL2719711.1"/>
    </source>
</evidence>
<protein>
    <submittedName>
        <fullName evidence="1">Uncharacterized protein</fullName>
    </submittedName>
</protein>
<evidence type="ECO:0000313" key="2">
    <source>
        <dbReference type="Proteomes" id="UP001607303"/>
    </source>
</evidence>
<organism evidence="1 2">
    <name type="scientific">Vespula maculifrons</name>
    <name type="common">Eastern yellow jacket</name>
    <name type="synonym">Wasp</name>
    <dbReference type="NCBI Taxonomy" id="7453"/>
    <lineage>
        <taxon>Eukaryota</taxon>
        <taxon>Metazoa</taxon>
        <taxon>Ecdysozoa</taxon>
        <taxon>Arthropoda</taxon>
        <taxon>Hexapoda</taxon>
        <taxon>Insecta</taxon>
        <taxon>Pterygota</taxon>
        <taxon>Neoptera</taxon>
        <taxon>Endopterygota</taxon>
        <taxon>Hymenoptera</taxon>
        <taxon>Apocrita</taxon>
        <taxon>Aculeata</taxon>
        <taxon>Vespoidea</taxon>
        <taxon>Vespidae</taxon>
        <taxon>Vespinae</taxon>
        <taxon>Vespula</taxon>
    </lineage>
</organism>
<dbReference type="Proteomes" id="UP001607303">
    <property type="component" value="Unassembled WGS sequence"/>
</dbReference>
<dbReference type="EMBL" id="JAYRBN010000119">
    <property type="protein sequence ID" value="KAL2719711.1"/>
    <property type="molecule type" value="Genomic_DNA"/>
</dbReference>
<reference evidence="1 2" key="1">
    <citation type="journal article" date="2024" name="Ann. Entomol. Soc. Am.">
        <title>Genomic analyses of the southern and eastern yellowjacket wasps (Hymenoptera: Vespidae) reveal evolutionary signatures of social life.</title>
        <authorList>
            <person name="Catto M.A."/>
            <person name="Caine P.B."/>
            <person name="Orr S.E."/>
            <person name="Hunt B.G."/>
            <person name="Goodisman M.A.D."/>
        </authorList>
    </citation>
    <scope>NUCLEOTIDE SEQUENCE [LARGE SCALE GENOMIC DNA]</scope>
    <source>
        <strain evidence="1">232</strain>
        <tissue evidence="1">Head and thorax</tissue>
    </source>
</reference>
<sequence>MNPSQSNIAHWTVKTEDRFKKHLENLSSHCSFLLQFIGVDDTLNHSPNLRKGKKEKYVSIYLTRGQ</sequence>
<accession>A0ABD2AGF7</accession>
<keyword evidence="2" id="KW-1185">Reference proteome</keyword>
<gene>
    <name evidence="1" type="ORF">V1477_021205</name>
</gene>
<comment type="caution">
    <text evidence="1">The sequence shown here is derived from an EMBL/GenBank/DDBJ whole genome shotgun (WGS) entry which is preliminary data.</text>
</comment>
<proteinExistence type="predicted"/>